<accession>A0ABV9P2L3</accession>
<organism evidence="2 3">
    <name type="scientific">Flavobacterium ponti</name>
    <dbReference type="NCBI Taxonomy" id="665133"/>
    <lineage>
        <taxon>Bacteria</taxon>
        <taxon>Pseudomonadati</taxon>
        <taxon>Bacteroidota</taxon>
        <taxon>Flavobacteriia</taxon>
        <taxon>Flavobacteriales</taxon>
        <taxon>Flavobacteriaceae</taxon>
        <taxon>Flavobacterium</taxon>
    </lineage>
</organism>
<gene>
    <name evidence="2" type="ORF">ACFO3U_07535</name>
</gene>
<evidence type="ECO:0000256" key="1">
    <source>
        <dbReference type="SAM" id="SignalP"/>
    </source>
</evidence>
<dbReference type="RefSeq" id="WP_379740053.1">
    <property type="nucleotide sequence ID" value="NZ_JBHSGW010000009.1"/>
</dbReference>
<dbReference type="EMBL" id="JBHSGW010000009">
    <property type="protein sequence ID" value="MFC4739842.1"/>
    <property type="molecule type" value="Genomic_DNA"/>
</dbReference>
<proteinExistence type="predicted"/>
<keyword evidence="1" id="KW-0732">Signal</keyword>
<protein>
    <recommendedName>
        <fullName evidence="4">DUF2946 domain-containing protein</fullName>
    </recommendedName>
</protein>
<comment type="caution">
    <text evidence="2">The sequence shown here is derived from an EMBL/GenBank/DDBJ whole genome shotgun (WGS) entry which is preliminary data.</text>
</comment>
<evidence type="ECO:0000313" key="3">
    <source>
        <dbReference type="Proteomes" id="UP001595885"/>
    </source>
</evidence>
<reference evidence="3" key="1">
    <citation type="journal article" date="2019" name="Int. J. Syst. Evol. Microbiol.">
        <title>The Global Catalogue of Microorganisms (GCM) 10K type strain sequencing project: providing services to taxonomists for standard genome sequencing and annotation.</title>
        <authorList>
            <consortium name="The Broad Institute Genomics Platform"/>
            <consortium name="The Broad Institute Genome Sequencing Center for Infectious Disease"/>
            <person name="Wu L."/>
            <person name="Ma J."/>
        </authorList>
    </citation>
    <scope>NUCLEOTIDE SEQUENCE [LARGE SCALE GENOMIC DNA]</scope>
    <source>
        <strain evidence="3">CCUG 50349</strain>
    </source>
</reference>
<evidence type="ECO:0008006" key="4">
    <source>
        <dbReference type="Google" id="ProtNLM"/>
    </source>
</evidence>
<sequence>MKKKLQFINLSLMLAVLFAVSYQSLHAFSHQVNEDFEHHQSKSNKNLVYKISEKEDCPVCDFKFAAFLSPEVFTFKFTPFYQNVIYLFSIPENIIAFSGSLYSLRGPPNFI</sequence>
<keyword evidence="3" id="KW-1185">Reference proteome</keyword>
<name>A0ABV9P2L3_9FLAO</name>
<dbReference type="Proteomes" id="UP001595885">
    <property type="component" value="Unassembled WGS sequence"/>
</dbReference>
<evidence type="ECO:0000313" key="2">
    <source>
        <dbReference type="EMBL" id="MFC4739842.1"/>
    </source>
</evidence>
<feature type="chain" id="PRO_5046831659" description="DUF2946 domain-containing protein" evidence="1">
    <location>
        <begin position="28"/>
        <end position="111"/>
    </location>
</feature>
<feature type="signal peptide" evidence="1">
    <location>
        <begin position="1"/>
        <end position="27"/>
    </location>
</feature>